<keyword evidence="3 4" id="KW-0597">Phosphoprotein</keyword>
<evidence type="ECO:0000259" key="8">
    <source>
        <dbReference type="PROSITE" id="PS50110"/>
    </source>
</evidence>
<dbReference type="SMART" id="SM00448">
    <property type="entry name" value="REC"/>
    <property type="match status" value="1"/>
</dbReference>
<feature type="modified residue" description="4-aspartylphosphate" evidence="4">
    <location>
        <position position="1019"/>
    </location>
</feature>
<dbReference type="InterPro" id="IPR036890">
    <property type="entry name" value="HATPase_C_sf"/>
</dbReference>
<keyword evidence="6" id="KW-0812">Transmembrane</keyword>
<feature type="region of interest" description="Disordered" evidence="5">
    <location>
        <begin position="921"/>
        <end position="952"/>
    </location>
</feature>
<dbReference type="SMART" id="SM00387">
    <property type="entry name" value="HATPase_c"/>
    <property type="match status" value="1"/>
</dbReference>
<evidence type="ECO:0000313" key="10">
    <source>
        <dbReference type="Proteomes" id="UP001291926"/>
    </source>
</evidence>
<dbReference type="Pfam" id="PF00072">
    <property type="entry name" value="Response_reg"/>
    <property type="match status" value="1"/>
</dbReference>
<feature type="transmembrane region" description="Helical" evidence="6">
    <location>
        <begin position="350"/>
        <end position="374"/>
    </location>
</feature>
<keyword evidence="10" id="KW-1185">Reference proteome</keyword>
<evidence type="ECO:0000256" key="3">
    <source>
        <dbReference type="ARBA" id="ARBA00022553"/>
    </source>
</evidence>
<dbReference type="Gene3D" id="3.40.50.2300">
    <property type="match status" value="1"/>
</dbReference>
<dbReference type="InterPro" id="IPR004358">
    <property type="entry name" value="Sig_transdc_His_kin-like_C"/>
</dbReference>
<proteinExistence type="predicted"/>
<dbReference type="SUPFAM" id="SSF52172">
    <property type="entry name" value="CheY-like"/>
    <property type="match status" value="1"/>
</dbReference>
<dbReference type="PANTHER" id="PTHR43719:SF75">
    <property type="entry name" value="HISTIDINE KINASE CKI1"/>
    <property type="match status" value="1"/>
</dbReference>
<dbReference type="PANTHER" id="PTHR43719">
    <property type="entry name" value="TWO-COMPONENT HISTIDINE KINASE"/>
    <property type="match status" value="1"/>
</dbReference>
<dbReference type="PROSITE" id="PS50110">
    <property type="entry name" value="RESPONSE_REGULATORY"/>
    <property type="match status" value="1"/>
</dbReference>
<feature type="transmembrane region" description="Helical" evidence="6">
    <location>
        <begin position="47"/>
        <end position="71"/>
    </location>
</feature>
<comment type="caution">
    <text evidence="9">The sequence shown here is derived from an EMBL/GenBank/DDBJ whole genome shotgun (WGS) entry which is preliminary data.</text>
</comment>
<dbReference type="PRINTS" id="PR00344">
    <property type="entry name" value="BCTRLSENSOR"/>
</dbReference>
<evidence type="ECO:0000256" key="6">
    <source>
        <dbReference type="SAM" id="Phobius"/>
    </source>
</evidence>
<evidence type="ECO:0000313" key="9">
    <source>
        <dbReference type="EMBL" id="KAK4492626.1"/>
    </source>
</evidence>
<accession>A0ABR0DUW4</accession>
<feature type="domain" description="Histidine kinase" evidence="7">
    <location>
        <begin position="410"/>
        <end position="685"/>
    </location>
</feature>
<feature type="region of interest" description="Disordered" evidence="5">
    <location>
        <begin position="776"/>
        <end position="812"/>
    </location>
</feature>
<feature type="domain" description="Response regulatory" evidence="8">
    <location>
        <begin position="956"/>
        <end position="1088"/>
    </location>
</feature>
<dbReference type="InterPro" id="IPR011006">
    <property type="entry name" value="CheY-like_superfamily"/>
</dbReference>
<name>A0ABR0DUW4_9LAMI</name>
<keyword evidence="6" id="KW-1133">Transmembrane helix</keyword>
<dbReference type="InterPro" id="IPR001789">
    <property type="entry name" value="Sig_transdc_resp-reg_receiver"/>
</dbReference>
<organism evidence="9 10">
    <name type="scientific">Penstemon davidsonii</name>
    <dbReference type="NCBI Taxonomy" id="160366"/>
    <lineage>
        <taxon>Eukaryota</taxon>
        <taxon>Viridiplantae</taxon>
        <taxon>Streptophyta</taxon>
        <taxon>Embryophyta</taxon>
        <taxon>Tracheophyta</taxon>
        <taxon>Spermatophyta</taxon>
        <taxon>Magnoliopsida</taxon>
        <taxon>eudicotyledons</taxon>
        <taxon>Gunneridae</taxon>
        <taxon>Pentapetalae</taxon>
        <taxon>asterids</taxon>
        <taxon>lamiids</taxon>
        <taxon>Lamiales</taxon>
        <taxon>Plantaginaceae</taxon>
        <taxon>Cheloneae</taxon>
        <taxon>Penstemon</taxon>
    </lineage>
</organism>
<dbReference type="Gene3D" id="3.30.565.10">
    <property type="entry name" value="Histidine kinase-like ATPase, C-terminal domain"/>
    <property type="match status" value="1"/>
</dbReference>
<evidence type="ECO:0000256" key="5">
    <source>
        <dbReference type="SAM" id="MobiDB-lite"/>
    </source>
</evidence>
<protein>
    <recommendedName>
        <fullName evidence="2">histidine kinase</fullName>
        <ecNumber evidence="2">2.7.13.3</ecNumber>
    </recommendedName>
</protein>
<dbReference type="EMBL" id="JAYDYQ010001087">
    <property type="protein sequence ID" value="KAK4492626.1"/>
    <property type="molecule type" value="Genomic_DNA"/>
</dbReference>
<evidence type="ECO:0000256" key="1">
    <source>
        <dbReference type="ARBA" id="ARBA00000085"/>
    </source>
</evidence>
<evidence type="ECO:0000259" key="7">
    <source>
        <dbReference type="PROSITE" id="PS50109"/>
    </source>
</evidence>
<dbReference type="SUPFAM" id="SSF55874">
    <property type="entry name" value="ATPase domain of HSP90 chaperone/DNA topoisomerase II/histidine kinase"/>
    <property type="match status" value="1"/>
</dbReference>
<evidence type="ECO:0000256" key="2">
    <source>
        <dbReference type="ARBA" id="ARBA00012438"/>
    </source>
</evidence>
<dbReference type="CDD" id="cd17546">
    <property type="entry name" value="REC_hyHK_CKI1_RcsC-like"/>
    <property type="match status" value="1"/>
</dbReference>
<dbReference type="InterPro" id="IPR005467">
    <property type="entry name" value="His_kinase_dom"/>
</dbReference>
<evidence type="ECO:0000256" key="4">
    <source>
        <dbReference type="PROSITE-ProRule" id="PRU00169"/>
    </source>
</evidence>
<dbReference type="EC" id="2.7.13.3" evidence="2"/>
<reference evidence="9 10" key="1">
    <citation type="journal article" date="2023" name="bioRxiv">
        <title>Genome report: Whole genome sequence and annotation of Penstemon davidsonii.</title>
        <authorList>
            <person name="Ostevik K.L."/>
            <person name="Alabady M."/>
            <person name="Zhang M."/>
            <person name="Rausher M.D."/>
        </authorList>
    </citation>
    <scope>NUCLEOTIDE SEQUENCE [LARGE SCALE GENOMIC DNA]</scope>
    <source>
        <strain evidence="9">DNT005</strain>
        <tissue evidence="9">Whole leaf</tissue>
    </source>
</reference>
<feature type="compositionally biased region" description="Low complexity" evidence="5">
    <location>
        <begin position="778"/>
        <end position="788"/>
    </location>
</feature>
<dbReference type="InterPro" id="IPR036097">
    <property type="entry name" value="HisK_dim/P_sf"/>
</dbReference>
<gene>
    <name evidence="9" type="ORF">RD792_003444</name>
</gene>
<dbReference type="Pfam" id="PF02518">
    <property type="entry name" value="HATPase_c"/>
    <property type="match status" value="1"/>
</dbReference>
<comment type="catalytic activity">
    <reaction evidence="1">
        <text>ATP + protein L-histidine = ADP + protein N-phospho-L-histidine.</text>
        <dbReference type="EC" id="2.7.13.3"/>
    </reaction>
</comment>
<dbReference type="SMART" id="SM00388">
    <property type="entry name" value="HisKA"/>
    <property type="match status" value="1"/>
</dbReference>
<dbReference type="Gene3D" id="1.10.287.130">
    <property type="match status" value="1"/>
</dbReference>
<dbReference type="InterPro" id="IPR050956">
    <property type="entry name" value="2C_system_His_kinase"/>
</dbReference>
<keyword evidence="6" id="KW-0472">Membrane</keyword>
<sequence>MEEFKEGRGSGGAAVGLLRSGGGAVVGLLHSGGGAASRVKSSDEVKLMHNVAACLVSHFLGVFCAFISWFFNSFVDKQAINLVRVLSSSLDEKELQFSTIESKVASPLYQALSTIPYLSEISYIGLNGLFFSYYTKENQPHALYSNSTFSSTQKGITNQTWYIQPANRDSGKLYGEAIKYPPYSIVNSSWFQGALNTTDGSYASVGTVWGDSQDIVLRSTAGMDRRGAISLGVSVKSIVDFLTSEIDLYNGSLYLATKDGNVLVEGIPNTRMILVDDQISIQLLGSNDDRVYQVGNITCQPNAGDSILSIWGKKYVVKCSQVEIVGLPLVYVLALPHNELSGLIHKNIKLAFVFLILMIGAMVITICTFMYLIIGAGRREMYLCGALIKQMEATQQAERKSMNKSLAFASAGHDIRASLAGINGLIEICLNTVSKRDPLRSEFQTNLLQMETCTRDLLGILNSILDTSKIEAGKMQLEDEEFDIEQLVEDVVDLYHPVGMKKGVDVILDPYDGSVKKFSCVKGDRGKLKQILSNLLSNAVKFTSDGYVTVRVWARKPILENEILASSGNNNTVMNCLLCLVLEVTDDKAYSESEVVNTIQRDPNCMEFVFEVNDTGRGIPKEKQKSVFENYVQVKETTALGQEGTGLGLGIVQSLVRLMGGEIGIVDKEIGEKGTCFKFNVFLSTCETDISTQAREAELQANGDYFISSDSFQHSGPSTRTHSPKPEETHVLLFIQSAKRSSILQNFMQRLGIKVNIVNQHDQLSPTLKKIKHKLNLSSHSSSGASSTRSKDVPLSSLEGTDNVSHSLRKPNARGGLNGSVLIVIDTRAGPFREISRAVAEFRRDLDNNCCSRVLWLYEPSLNNTNIQGLDEDKLPSSDLIMSKPLHGSRLYQAIGLLPKFHGVGPPRRVEINGENVGSFEAGTSGVKGKFSEESSANKNEEIEGPSSGKPLTGKKLLVADDDLIGRTVATLVAQELGASIFSCKNGQQAWELVCQSLVNGTKAGTSMDSVPFDCILMDCQMPLMDGTEATRKIREEERNYGVHILIIALTAHTKGEEIDRMIQAGVDGYITKPLNRENFLKAISKLIFKT</sequence>
<dbReference type="SUPFAM" id="SSF47384">
    <property type="entry name" value="Homodimeric domain of signal transducing histidine kinase"/>
    <property type="match status" value="1"/>
</dbReference>
<dbReference type="InterPro" id="IPR003594">
    <property type="entry name" value="HATPase_dom"/>
</dbReference>
<dbReference type="Proteomes" id="UP001291926">
    <property type="component" value="Unassembled WGS sequence"/>
</dbReference>
<dbReference type="Pfam" id="PF00512">
    <property type="entry name" value="HisKA"/>
    <property type="match status" value="1"/>
</dbReference>
<dbReference type="InterPro" id="IPR003661">
    <property type="entry name" value="HisK_dim/P_dom"/>
</dbReference>
<dbReference type="PROSITE" id="PS50109">
    <property type="entry name" value="HIS_KIN"/>
    <property type="match status" value="1"/>
</dbReference>
<dbReference type="CDD" id="cd00082">
    <property type="entry name" value="HisKA"/>
    <property type="match status" value="1"/>
</dbReference>